<keyword evidence="1" id="KW-0812">Transmembrane</keyword>
<dbReference type="STRING" id="767519.SAMN05216559_0172"/>
<evidence type="ECO:0000313" key="2">
    <source>
        <dbReference type="EMBL" id="SFR86071.1"/>
    </source>
</evidence>
<feature type="transmembrane region" description="Helical" evidence="1">
    <location>
        <begin position="27"/>
        <end position="45"/>
    </location>
</feature>
<reference evidence="2 3" key="1">
    <citation type="submission" date="2016-10" db="EMBL/GenBank/DDBJ databases">
        <authorList>
            <person name="de Groot N.N."/>
        </authorList>
    </citation>
    <scope>NUCLEOTIDE SEQUENCE [LARGE SCALE GENOMIC DNA]</scope>
    <source>
        <strain evidence="2 3">CGMCC 1.10457</strain>
    </source>
</reference>
<dbReference type="Proteomes" id="UP000199062">
    <property type="component" value="Unassembled WGS sequence"/>
</dbReference>
<evidence type="ECO:0000313" key="3">
    <source>
        <dbReference type="Proteomes" id="UP000199062"/>
    </source>
</evidence>
<proteinExistence type="predicted"/>
<dbReference type="OrthoDB" id="241927at2157"/>
<dbReference type="EMBL" id="FOZK01000001">
    <property type="protein sequence ID" value="SFR86071.1"/>
    <property type="molecule type" value="Genomic_DNA"/>
</dbReference>
<name>A0A1I6K4A7_9EURY</name>
<keyword evidence="3" id="KW-1185">Reference proteome</keyword>
<dbReference type="AlphaFoldDB" id="A0A1I6K4A7"/>
<gene>
    <name evidence="2" type="ORF">SAMN05216559_0172</name>
</gene>
<protein>
    <submittedName>
        <fullName evidence="2">Uncharacterized protein</fullName>
    </submittedName>
</protein>
<dbReference type="RefSeq" id="WP_089812976.1">
    <property type="nucleotide sequence ID" value="NZ_FOZK01000001.1"/>
</dbReference>
<evidence type="ECO:0000256" key="1">
    <source>
        <dbReference type="SAM" id="Phobius"/>
    </source>
</evidence>
<organism evidence="2 3">
    <name type="scientific">Halomicrobium zhouii</name>
    <dbReference type="NCBI Taxonomy" id="767519"/>
    <lineage>
        <taxon>Archaea</taxon>
        <taxon>Methanobacteriati</taxon>
        <taxon>Methanobacteriota</taxon>
        <taxon>Stenosarchaea group</taxon>
        <taxon>Halobacteria</taxon>
        <taxon>Halobacteriales</taxon>
        <taxon>Haloarculaceae</taxon>
        <taxon>Halomicrobium</taxon>
    </lineage>
</organism>
<sequence>MSLLGAVVVFLVGYVSGRVTLWVAGLAAVVALVLAVLGLAAPAAVTNVVDDVLAAYYVGNELLFLSGFLFGVAHDQHESGE</sequence>
<feature type="transmembrane region" description="Helical" evidence="1">
    <location>
        <begin position="52"/>
        <end position="73"/>
    </location>
</feature>
<keyword evidence="1" id="KW-0472">Membrane</keyword>
<accession>A0A1I6K4A7</accession>
<keyword evidence="1" id="KW-1133">Transmembrane helix</keyword>